<dbReference type="EMBL" id="CP015118">
    <property type="protein sequence ID" value="ARN21769.1"/>
    <property type="molecule type" value="Genomic_DNA"/>
</dbReference>
<protein>
    <submittedName>
        <fullName evidence="1">Uncharacterized protein</fullName>
    </submittedName>
</protein>
<dbReference type="InterPro" id="IPR006311">
    <property type="entry name" value="TAT_signal"/>
</dbReference>
<evidence type="ECO:0000313" key="1">
    <source>
        <dbReference type="EMBL" id="ARN21769.1"/>
    </source>
</evidence>
<dbReference type="RefSeq" id="WP_085752060.1">
    <property type="nucleotide sequence ID" value="NZ_BSPR01000009.1"/>
</dbReference>
<accession>A0A1W6LBY0</accession>
<sequence>MHRTETNDPRRNGLVLGAASGLAAGLAGAVAMTAFQAVLARARITSGVSGPPSTEKAADRLALATGGHGMPRLRRPAAGETVHNVVGALVGGAYGVAAEVDPRVTRGGGAAFGAVAATVVDETLVPAFRLGAPFWKAPLFSHPYSYLSHVVFGTVTEAARKLFRRVFQQVQSGADVVLRQPEPPVVTEPPARDPQPPLSLAFLLGACAGPRTSAPLALVSWAARLGWIDVKGSPLAFLGSARAVSVTTPMAIGELVVDKLPSTPSRTQAVGVAARVASGAVSGAALAGGRSPQAALAGAAGALVATFVGHSIRTQTARAFGRDFPVAAVEDLLAFGGAAMVCLAVLAPADRSG</sequence>
<gene>
    <name evidence="1" type="ORF">A4W93_18745</name>
</gene>
<keyword evidence="2" id="KW-1185">Reference proteome</keyword>
<name>A0A1W6LBY0_9BURK</name>
<dbReference type="OrthoDB" id="9812409at2"/>
<dbReference type="STRING" id="946333.A4W93_18745"/>
<proteinExistence type="predicted"/>
<dbReference type="InterPro" id="IPR025196">
    <property type="entry name" value="DUF4126"/>
</dbReference>
<dbReference type="Proteomes" id="UP000193427">
    <property type="component" value="Chromosome"/>
</dbReference>
<dbReference type="AlphaFoldDB" id="A0A1W6LBY0"/>
<reference evidence="1 2" key="1">
    <citation type="submission" date="2016-04" db="EMBL/GenBank/DDBJ databases">
        <title>Complete genome sequence of natural rubber-degrading, novel Gram-negative bacterium, Rhizobacter gummiphilus strain NS21.</title>
        <authorList>
            <person name="Tabata M."/>
            <person name="Kasai D."/>
            <person name="Fukuda M."/>
        </authorList>
    </citation>
    <scope>NUCLEOTIDE SEQUENCE [LARGE SCALE GENOMIC DNA]</scope>
    <source>
        <strain evidence="1 2">NS21</strain>
    </source>
</reference>
<dbReference type="Pfam" id="PF13548">
    <property type="entry name" value="DUF4126"/>
    <property type="match status" value="1"/>
</dbReference>
<dbReference type="PROSITE" id="PS51318">
    <property type="entry name" value="TAT"/>
    <property type="match status" value="1"/>
</dbReference>
<evidence type="ECO:0000313" key="2">
    <source>
        <dbReference type="Proteomes" id="UP000193427"/>
    </source>
</evidence>
<dbReference type="KEGG" id="rgu:A4W93_18745"/>
<organism evidence="1 2">
    <name type="scientific">Piscinibacter gummiphilus</name>
    <dbReference type="NCBI Taxonomy" id="946333"/>
    <lineage>
        <taxon>Bacteria</taxon>
        <taxon>Pseudomonadati</taxon>
        <taxon>Pseudomonadota</taxon>
        <taxon>Betaproteobacteria</taxon>
        <taxon>Burkholderiales</taxon>
        <taxon>Sphaerotilaceae</taxon>
        <taxon>Piscinibacter</taxon>
    </lineage>
</organism>